<evidence type="ECO:0000313" key="2">
    <source>
        <dbReference type="EMBL" id="ACO66722.1"/>
    </source>
</evidence>
<evidence type="ECO:0000256" key="1">
    <source>
        <dbReference type="SAM" id="MobiDB-lite"/>
    </source>
</evidence>
<sequence length="167" mass="17423">MCVTESQISQIRDGIRARRASSVGSSTDSLLRECPRPEESSPYSSAFAVNLGSVELARILPLRVPDGAATPPAPTRVSYDSASPVTPKDSAVEAPKDGGAVRRLAPEAGVGGSGVNAALEEYRDDKRAANVAERVERGPLRVDIARDVVDGRVSALFALAAAVKQPG</sequence>
<feature type="region of interest" description="Disordered" evidence="1">
    <location>
        <begin position="64"/>
        <end position="98"/>
    </location>
</feature>
<dbReference type="Proteomes" id="UP000002009">
    <property type="component" value="Chromosome 13"/>
</dbReference>
<name>C1EG63_MICCC</name>
<dbReference type="InParanoid" id="C1EG63"/>
<reference evidence="2 3" key="1">
    <citation type="journal article" date="2009" name="Science">
        <title>Green evolution and dynamic adaptations revealed by genomes of the marine picoeukaryotes Micromonas.</title>
        <authorList>
            <person name="Worden A.Z."/>
            <person name="Lee J.H."/>
            <person name="Mock T."/>
            <person name="Rouze P."/>
            <person name="Simmons M.P."/>
            <person name="Aerts A.L."/>
            <person name="Allen A.E."/>
            <person name="Cuvelier M.L."/>
            <person name="Derelle E."/>
            <person name="Everett M.V."/>
            <person name="Foulon E."/>
            <person name="Grimwood J."/>
            <person name="Gundlach H."/>
            <person name="Henrissat B."/>
            <person name="Napoli C."/>
            <person name="McDonald S.M."/>
            <person name="Parker M.S."/>
            <person name="Rombauts S."/>
            <person name="Salamov A."/>
            <person name="Von Dassow P."/>
            <person name="Badger J.H."/>
            <person name="Coutinho P.M."/>
            <person name="Demir E."/>
            <person name="Dubchak I."/>
            <person name="Gentemann C."/>
            <person name="Eikrem W."/>
            <person name="Gready J.E."/>
            <person name="John U."/>
            <person name="Lanier W."/>
            <person name="Lindquist E.A."/>
            <person name="Lucas S."/>
            <person name="Mayer K.F."/>
            <person name="Moreau H."/>
            <person name="Not F."/>
            <person name="Otillar R."/>
            <person name="Panaud O."/>
            <person name="Pangilinan J."/>
            <person name="Paulsen I."/>
            <person name="Piegu B."/>
            <person name="Poliakov A."/>
            <person name="Robbens S."/>
            <person name="Schmutz J."/>
            <person name="Toulza E."/>
            <person name="Wyss T."/>
            <person name="Zelensky A."/>
            <person name="Zhou K."/>
            <person name="Armbrust E.V."/>
            <person name="Bhattacharya D."/>
            <person name="Goodenough U.W."/>
            <person name="Van de Peer Y."/>
            <person name="Grigoriev I.V."/>
        </authorList>
    </citation>
    <scope>NUCLEOTIDE SEQUENCE [LARGE SCALE GENOMIC DNA]</scope>
    <source>
        <strain evidence="3">RCC299 / NOUM17</strain>
    </source>
</reference>
<dbReference type="EMBL" id="CP001331">
    <property type="protein sequence ID" value="ACO66722.1"/>
    <property type="molecule type" value="Genomic_DNA"/>
</dbReference>
<dbReference type="GeneID" id="8248394"/>
<accession>C1EG63</accession>
<proteinExistence type="predicted"/>
<feature type="region of interest" description="Disordered" evidence="1">
    <location>
        <begin position="16"/>
        <end position="44"/>
    </location>
</feature>
<gene>
    <name evidence="2" type="ORF">MICPUN_63525</name>
</gene>
<keyword evidence="3" id="KW-1185">Reference proteome</keyword>
<organism evidence="2 3">
    <name type="scientific">Micromonas commoda (strain RCC299 / NOUM17 / CCMP2709)</name>
    <name type="common">Picoplanktonic green alga</name>
    <dbReference type="NCBI Taxonomy" id="296587"/>
    <lineage>
        <taxon>Eukaryota</taxon>
        <taxon>Viridiplantae</taxon>
        <taxon>Chlorophyta</taxon>
        <taxon>Mamiellophyceae</taxon>
        <taxon>Mamiellales</taxon>
        <taxon>Mamiellaceae</taxon>
        <taxon>Micromonas</taxon>
    </lineage>
</organism>
<evidence type="ECO:0000313" key="3">
    <source>
        <dbReference type="Proteomes" id="UP000002009"/>
    </source>
</evidence>
<feature type="compositionally biased region" description="Basic and acidic residues" evidence="1">
    <location>
        <begin position="30"/>
        <end position="39"/>
    </location>
</feature>
<protein>
    <submittedName>
        <fullName evidence="2">Uncharacterized protein</fullName>
    </submittedName>
</protein>
<dbReference type="KEGG" id="mis:MICPUN_63525"/>
<dbReference type="AlphaFoldDB" id="C1EG63"/>
<dbReference type="RefSeq" id="XP_002505464.1">
    <property type="nucleotide sequence ID" value="XM_002505418.1"/>
</dbReference>